<sequence>MEEVAYILEVPETICNINGYKLQDILKKQKKEVNGGFDNKIVLEKIIN</sequence>
<dbReference type="RefSeq" id="WP_012013417.1">
    <property type="nucleotide sequence ID" value="NC_009881.1"/>
</dbReference>
<reference evidence="1" key="1">
    <citation type="submission" date="2007-09" db="EMBL/GenBank/DDBJ databases">
        <title>Complete Genome Sequence of Rickettsia akari.</title>
        <authorList>
            <person name="Madan A."/>
            <person name="Fahey J."/>
            <person name="Helton E."/>
            <person name="Ketteman M."/>
            <person name="Madan A."/>
            <person name="Rodrigues S."/>
            <person name="Sanchez A."/>
            <person name="Whiting M."/>
            <person name="Dasch G."/>
            <person name="Eremeeva M."/>
        </authorList>
    </citation>
    <scope>NUCLEOTIDE SEQUENCE</scope>
    <source>
        <strain evidence="1">Hartford</strain>
    </source>
</reference>
<evidence type="ECO:0000313" key="1">
    <source>
        <dbReference type="EMBL" id="ABV74547.1"/>
    </source>
</evidence>
<protein>
    <submittedName>
        <fullName evidence="1">Ribosome recycling factor</fullName>
    </submittedName>
</protein>
<organism evidence="1 2">
    <name type="scientific">Rickettsia akari (strain Hartford)</name>
    <dbReference type="NCBI Taxonomy" id="293614"/>
    <lineage>
        <taxon>Bacteria</taxon>
        <taxon>Pseudomonadati</taxon>
        <taxon>Pseudomonadota</taxon>
        <taxon>Alphaproteobacteria</taxon>
        <taxon>Rickettsiales</taxon>
        <taxon>Rickettsiaceae</taxon>
        <taxon>Rickettsieae</taxon>
        <taxon>Rickettsia</taxon>
        <taxon>spotted fever group</taxon>
    </lineage>
</organism>
<proteinExistence type="predicted"/>
<evidence type="ECO:0000313" key="2">
    <source>
        <dbReference type="Proteomes" id="UP000006830"/>
    </source>
</evidence>
<dbReference type="Proteomes" id="UP000006830">
    <property type="component" value="Chromosome"/>
</dbReference>
<accession>A8GMC2</accession>
<dbReference type="KEGG" id="rak:A1C_01085"/>
<dbReference type="EMBL" id="CP000847">
    <property type="protein sequence ID" value="ABV74547.1"/>
    <property type="molecule type" value="Genomic_DNA"/>
</dbReference>
<dbReference type="AlphaFoldDB" id="A8GMC2"/>
<name>A8GMC2_RICAH</name>
<keyword evidence="2" id="KW-1185">Reference proteome</keyword>
<dbReference type="HOGENOM" id="CLU_3157240_0_0_5"/>
<gene>
    <name evidence="1" type="primary">frr</name>
    <name evidence="1" type="ordered locus">A1C_01085</name>
</gene>
<dbReference type="STRING" id="293614.A1C_01085"/>